<dbReference type="Proteomes" id="UP000298030">
    <property type="component" value="Unassembled WGS sequence"/>
</dbReference>
<sequence length="110" mass="12623">MQHVVVKEQDVYERTDTFIINNNLSLGKGLLSTLGETHRRQRKMLNPVFSIAHMREMIPIFYDVAHRLGDSIQAKVQDGPTTIDVLKLDDQDCPGAGWAKRPRLLFRFSD</sequence>
<dbReference type="GO" id="GO:0004497">
    <property type="term" value="F:monooxygenase activity"/>
    <property type="evidence" value="ECO:0007669"/>
    <property type="project" value="InterPro"/>
</dbReference>
<dbReference type="Pfam" id="PF00067">
    <property type="entry name" value="p450"/>
    <property type="match status" value="1"/>
</dbReference>
<dbReference type="GO" id="GO:0020037">
    <property type="term" value="F:heme binding"/>
    <property type="evidence" value="ECO:0007669"/>
    <property type="project" value="InterPro"/>
</dbReference>
<protein>
    <recommendedName>
        <fullName evidence="3">Cytochrome P450</fullName>
    </recommendedName>
</protein>
<accession>A0A4Y7TGJ2</accession>
<organism evidence="1 2">
    <name type="scientific">Coprinellus micaceus</name>
    <name type="common">Glistening ink-cap mushroom</name>
    <name type="synonym">Coprinus micaceus</name>
    <dbReference type="NCBI Taxonomy" id="71717"/>
    <lineage>
        <taxon>Eukaryota</taxon>
        <taxon>Fungi</taxon>
        <taxon>Dikarya</taxon>
        <taxon>Basidiomycota</taxon>
        <taxon>Agaricomycotina</taxon>
        <taxon>Agaricomycetes</taxon>
        <taxon>Agaricomycetidae</taxon>
        <taxon>Agaricales</taxon>
        <taxon>Agaricineae</taxon>
        <taxon>Psathyrellaceae</taxon>
        <taxon>Coprinellus</taxon>
    </lineage>
</organism>
<keyword evidence="2" id="KW-1185">Reference proteome</keyword>
<proteinExistence type="predicted"/>
<dbReference type="EMBL" id="QPFP01000014">
    <property type="protein sequence ID" value="TEB32629.1"/>
    <property type="molecule type" value="Genomic_DNA"/>
</dbReference>
<reference evidence="1 2" key="1">
    <citation type="journal article" date="2019" name="Nat. Ecol. Evol.">
        <title>Megaphylogeny resolves global patterns of mushroom evolution.</title>
        <authorList>
            <person name="Varga T."/>
            <person name="Krizsan K."/>
            <person name="Foldi C."/>
            <person name="Dima B."/>
            <person name="Sanchez-Garcia M."/>
            <person name="Sanchez-Ramirez S."/>
            <person name="Szollosi G.J."/>
            <person name="Szarkandi J.G."/>
            <person name="Papp V."/>
            <person name="Albert L."/>
            <person name="Andreopoulos W."/>
            <person name="Angelini C."/>
            <person name="Antonin V."/>
            <person name="Barry K.W."/>
            <person name="Bougher N.L."/>
            <person name="Buchanan P."/>
            <person name="Buyck B."/>
            <person name="Bense V."/>
            <person name="Catcheside P."/>
            <person name="Chovatia M."/>
            <person name="Cooper J."/>
            <person name="Damon W."/>
            <person name="Desjardin D."/>
            <person name="Finy P."/>
            <person name="Geml J."/>
            <person name="Haridas S."/>
            <person name="Hughes K."/>
            <person name="Justo A."/>
            <person name="Karasinski D."/>
            <person name="Kautmanova I."/>
            <person name="Kiss B."/>
            <person name="Kocsube S."/>
            <person name="Kotiranta H."/>
            <person name="LaButti K.M."/>
            <person name="Lechner B.E."/>
            <person name="Liimatainen K."/>
            <person name="Lipzen A."/>
            <person name="Lukacs Z."/>
            <person name="Mihaltcheva S."/>
            <person name="Morgado L.N."/>
            <person name="Niskanen T."/>
            <person name="Noordeloos M.E."/>
            <person name="Ohm R.A."/>
            <person name="Ortiz-Santana B."/>
            <person name="Ovrebo C."/>
            <person name="Racz N."/>
            <person name="Riley R."/>
            <person name="Savchenko A."/>
            <person name="Shiryaev A."/>
            <person name="Soop K."/>
            <person name="Spirin V."/>
            <person name="Szebenyi C."/>
            <person name="Tomsovsky M."/>
            <person name="Tulloss R.E."/>
            <person name="Uehling J."/>
            <person name="Grigoriev I.V."/>
            <person name="Vagvolgyi C."/>
            <person name="Papp T."/>
            <person name="Martin F.M."/>
            <person name="Miettinen O."/>
            <person name="Hibbett D.S."/>
            <person name="Nagy L.G."/>
        </authorList>
    </citation>
    <scope>NUCLEOTIDE SEQUENCE [LARGE SCALE GENOMIC DNA]</scope>
    <source>
        <strain evidence="1 2">FP101781</strain>
    </source>
</reference>
<dbReference type="AlphaFoldDB" id="A0A4Y7TGJ2"/>
<evidence type="ECO:0008006" key="3">
    <source>
        <dbReference type="Google" id="ProtNLM"/>
    </source>
</evidence>
<name>A0A4Y7TGJ2_COPMI</name>
<dbReference type="SUPFAM" id="SSF48264">
    <property type="entry name" value="Cytochrome P450"/>
    <property type="match status" value="1"/>
</dbReference>
<evidence type="ECO:0000313" key="2">
    <source>
        <dbReference type="Proteomes" id="UP000298030"/>
    </source>
</evidence>
<gene>
    <name evidence="1" type="ORF">FA13DRAFT_215971</name>
</gene>
<dbReference type="GO" id="GO:0016705">
    <property type="term" value="F:oxidoreductase activity, acting on paired donors, with incorporation or reduction of molecular oxygen"/>
    <property type="evidence" value="ECO:0007669"/>
    <property type="project" value="InterPro"/>
</dbReference>
<dbReference type="GO" id="GO:0005506">
    <property type="term" value="F:iron ion binding"/>
    <property type="evidence" value="ECO:0007669"/>
    <property type="project" value="InterPro"/>
</dbReference>
<comment type="caution">
    <text evidence="1">The sequence shown here is derived from an EMBL/GenBank/DDBJ whole genome shotgun (WGS) entry which is preliminary data.</text>
</comment>
<dbReference type="OrthoDB" id="3063027at2759"/>
<dbReference type="InterPro" id="IPR001128">
    <property type="entry name" value="Cyt_P450"/>
</dbReference>
<dbReference type="InterPro" id="IPR036396">
    <property type="entry name" value="Cyt_P450_sf"/>
</dbReference>
<evidence type="ECO:0000313" key="1">
    <source>
        <dbReference type="EMBL" id="TEB32629.1"/>
    </source>
</evidence>
<dbReference type="STRING" id="71717.A0A4Y7TGJ2"/>
<dbReference type="Gene3D" id="1.10.630.10">
    <property type="entry name" value="Cytochrome P450"/>
    <property type="match status" value="1"/>
</dbReference>